<protein>
    <submittedName>
        <fullName evidence="3">Hypothetical_protein</fullName>
    </submittedName>
</protein>
<keyword evidence="1" id="KW-1133">Transmembrane helix</keyword>
<keyword evidence="1" id="KW-0472">Membrane</keyword>
<accession>A0AA86NN11</accession>
<sequence>MQQDSTQIETDHLLLTITPIQYILQQIEKITQNDGVRLALKYSITCFIIVLKYISPTLFCTLIYYHINEYNLRISVYELNMIQVKMFINVSWHYRQSLCTRSAKECFDTSSTALWSFQRNNILRQYQTILLLTMQQINAATVDFVAQIKLQFESTKCSKTRCGIYFNLQPTQVLLQQCYIEPQYN</sequence>
<evidence type="ECO:0000256" key="1">
    <source>
        <dbReference type="SAM" id="Phobius"/>
    </source>
</evidence>
<proteinExistence type="predicted"/>
<organism evidence="2">
    <name type="scientific">Hexamita inflata</name>
    <dbReference type="NCBI Taxonomy" id="28002"/>
    <lineage>
        <taxon>Eukaryota</taxon>
        <taxon>Metamonada</taxon>
        <taxon>Diplomonadida</taxon>
        <taxon>Hexamitidae</taxon>
        <taxon>Hexamitinae</taxon>
        <taxon>Hexamita</taxon>
    </lineage>
</organism>
<dbReference type="Proteomes" id="UP001642409">
    <property type="component" value="Unassembled WGS sequence"/>
</dbReference>
<dbReference type="EMBL" id="CAXDID020000024">
    <property type="protein sequence ID" value="CAL5989892.1"/>
    <property type="molecule type" value="Genomic_DNA"/>
</dbReference>
<keyword evidence="4" id="KW-1185">Reference proteome</keyword>
<comment type="caution">
    <text evidence="2">The sequence shown here is derived from an EMBL/GenBank/DDBJ whole genome shotgun (WGS) entry which is preliminary data.</text>
</comment>
<dbReference type="EMBL" id="CATOUU010000248">
    <property type="protein sequence ID" value="CAI9922319.1"/>
    <property type="molecule type" value="Genomic_DNA"/>
</dbReference>
<evidence type="ECO:0000313" key="4">
    <source>
        <dbReference type="Proteomes" id="UP001642409"/>
    </source>
</evidence>
<evidence type="ECO:0000313" key="2">
    <source>
        <dbReference type="EMBL" id="CAI9922319.1"/>
    </source>
</evidence>
<reference evidence="2" key="1">
    <citation type="submission" date="2023-06" db="EMBL/GenBank/DDBJ databases">
        <authorList>
            <person name="Kurt Z."/>
        </authorList>
    </citation>
    <scope>NUCLEOTIDE SEQUENCE</scope>
</reference>
<reference evidence="3 4" key="2">
    <citation type="submission" date="2024-07" db="EMBL/GenBank/DDBJ databases">
        <authorList>
            <person name="Akdeniz Z."/>
        </authorList>
    </citation>
    <scope>NUCLEOTIDE SEQUENCE [LARGE SCALE GENOMIC DNA]</scope>
</reference>
<gene>
    <name evidence="3" type="ORF">HINF_LOCUS11081</name>
    <name evidence="2" type="ORF">HINF_LOCUS9964</name>
</gene>
<evidence type="ECO:0000313" key="3">
    <source>
        <dbReference type="EMBL" id="CAL5989892.1"/>
    </source>
</evidence>
<keyword evidence="1" id="KW-0812">Transmembrane</keyword>
<name>A0AA86NN11_9EUKA</name>
<dbReference type="AlphaFoldDB" id="A0AA86NN11"/>
<feature type="transmembrane region" description="Helical" evidence="1">
    <location>
        <begin position="42"/>
        <end position="65"/>
    </location>
</feature>